<feature type="domain" description="ABC3 transporter permease C-terminal" evidence="7">
    <location>
        <begin position="177"/>
        <end position="292"/>
    </location>
</feature>
<organism evidence="8 9">
    <name type="scientific">Sphingomonas changnyeongensis</name>
    <dbReference type="NCBI Taxonomy" id="2698679"/>
    <lineage>
        <taxon>Bacteria</taxon>
        <taxon>Pseudomonadati</taxon>
        <taxon>Pseudomonadota</taxon>
        <taxon>Alphaproteobacteria</taxon>
        <taxon>Sphingomonadales</taxon>
        <taxon>Sphingomonadaceae</taxon>
        <taxon>Sphingomonas</taxon>
    </lineage>
</organism>
<keyword evidence="3 6" id="KW-0812">Transmembrane</keyword>
<keyword evidence="8" id="KW-0131">Cell cycle</keyword>
<dbReference type="InterPro" id="IPR004513">
    <property type="entry name" value="FtsX"/>
</dbReference>
<comment type="subcellular location">
    <subcellularLocation>
        <location evidence="1">Cell membrane</location>
        <topology evidence="1">Multi-pass membrane protein</topology>
    </subcellularLocation>
</comment>
<evidence type="ECO:0000256" key="6">
    <source>
        <dbReference type="SAM" id="Phobius"/>
    </source>
</evidence>
<keyword evidence="9" id="KW-1185">Reference proteome</keyword>
<evidence type="ECO:0000256" key="5">
    <source>
        <dbReference type="ARBA" id="ARBA00023136"/>
    </source>
</evidence>
<evidence type="ECO:0000256" key="1">
    <source>
        <dbReference type="ARBA" id="ARBA00004651"/>
    </source>
</evidence>
<sequence length="298" mass="30467">MIARLSARIASPDRLLLPEGRASGPMPWVIAIMAFLTVLAVAAGIVLAAASARLAEQMSGRATVQIVEADAARRADQSARALALLRSRPDVVRADPVGMAEMTALLEPWLGKAGLAADLPVPALIDIDLRLGTTDIAALERAVRAVAPAARIDGHARWLGPVLRLTGALGGLVALVVMLTGIATAACVVLAARAALNTHRATIDVLHLLGATDAQIARLFQRRIALDALFGGGLGLGCGVVALILIGGRIGALGSELVGGAGMPGWGWLALLAVPLAAALVATIAARLTVMRALARIL</sequence>
<evidence type="ECO:0000256" key="4">
    <source>
        <dbReference type="ARBA" id="ARBA00022989"/>
    </source>
</evidence>
<evidence type="ECO:0000313" key="9">
    <source>
        <dbReference type="Proteomes" id="UP000464468"/>
    </source>
</evidence>
<dbReference type="RefSeq" id="WP_160592515.1">
    <property type="nucleotide sequence ID" value="NZ_CP047895.1"/>
</dbReference>
<dbReference type="GO" id="GO:0032153">
    <property type="term" value="C:cell division site"/>
    <property type="evidence" value="ECO:0007669"/>
    <property type="project" value="TreeGrafter"/>
</dbReference>
<dbReference type="InterPro" id="IPR003838">
    <property type="entry name" value="ABC3_permease_C"/>
</dbReference>
<feature type="transmembrane region" description="Helical" evidence="6">
    <location>
        <begin position="224"/>
        <end position="246"/>
    </location>
</feature>
<keyword evidence="5 6" id="KW-0472">Membrane</keyword>
<evidence type="ECO:0000313" key="8">
    <source>
        <dbReference type="EMBL" id="QHL90587.1"/>
    </source>
</evidence>
<feature type="transmembrane region" description="Helical" evidence="6">
    <location>
        <begin position="266"/>
        <end position="290"/>
    </location>
</feature>
<keyword evidence="4 6" id="KW-1133">Transmembrane helix</keyword>
<evidence type="ECO:0000256" key="3">
    <source>
        <dbReference type="ARBA" id="ARBA00022692"/>
    </source>
</evidence>
<protein>
    <submittedName>
        <fullName evidence="8">Cell division protein</fullName>
    </submittedName>
</protein>
<gene>
    <name evidence="8" type="ORF">GVO57_06775</name>
</gene>
<feature type="transmembrane region" description="Helical" evidence="6">
    <location>
        <begin position="28"/>
        <end position="50"/>
    </location>
</feature>
<dbReference type="EMBL" id="CP047895">
    <property type="protein sequence ID" value="QHL90587.1"/>
    <property type="molecule type" value="Genomic_DNA"/>
</dbReference>
<keyword evidence="2" id="KW-1003">Cell membrane</keyword>
<dbReference type="AlphaFoldDB" id="A0A7Z2NW26"/>
<dbReference type="KEGG" id="schy:GVO57_06775"/>
<evidence type="ECO:0000259" key="7">
    <source>
        <dbReference type="Pfam" id="PF02687"/>
    </source>
</evidence>
<name>A0A7Z2NW26_9SPHN</name>
<dbReference type="GO" id="GO:0051301">
    <property type="term" value="P:cell division"/>
    <property type="evidence" value="ECO:0007669"/>
    <property type="project" value="UniProtKB-KW"/>
</dbReference>
<proteinExistence type="predicted"/>
<evidence type="ECO:0000256" key="2">
    <source>
        <dbReference type="ARBA" id="ARBA00022475"/>
    </source>
</evidence>
<accession>A0A7Z2NW26</accession>
<feature type="transmembrane region" description="Helical" evidence="6">
    <location>
        <begin position="168"/>
        <end position="192"/>
    </location>
</feature>
<dbReference type="PANTHER" id="PTHR47755:SF1">
    <property type="entry name" value="CELL DIVISION PROTEIN FTSX"/>
    <property type="match status" value="1"/>
</dbReference>
<dbReference type="GO" id="GO:0005886">
    <property type="term" value="C:plasma membrane"/>
    <property type="evidence" value="ECO:0007669"/>
    <property type="project" value="UniProtKB-SubCell"/>
</dbReference>
<dbReference type="Pfam" id="PF02687">
    <property type="entry name" value="FtsX"/>
    <property type="match status" value="1"/>
</dbReference>
<keyword evidence="8" id="KW-0132">Cell division</keyword>
<dbReference type="PANTHER" id="PTHR47755">
    <property type="entry name" value="CELL DIVISION PROTEIN FTSX"/>
    <property type="match status" value="1"/>
</dbReference>
<dbReference type="Proteomes" id="UP000464468">
    <property type="component" value="Chromosome"/>
</dbReference>
<reference evidence="8 9" key="1">
    <citation type="submission" date="2020-01" db="EMBL/GenBank/DDBJ databases">
        <title>Sphingomonas sp. C33 whole genome sequece.</title>
        <authorList>
            <person name="Park C."/>
        </authorList>
    </citation>
    <scope>NUCLEOTIDE SEQUENCE [LARGE SCALE GENOMIC DNA]</scope>
    <source>
        <strain evidence="8 9">C33</strain>
    </source>
</reference>